<sequence length="106" mass="12270">VPPAPNVDLYKPKKRKRTVKTSKEEVQKEEVKKEEEVVKVAGKKKGEKKRKVVGIKIDEGRTKQRHDNKAKTSDSCTESDEKTLAQRMKQKTLEDLAKEMHHKFSK</sequence>
<feature type="non-terminal residue" evidence="2">
    <location>
        <position position="106"/>
    </location>
</feature>
<comment type="caution">
    <text evidence="2">The sequence shown here is derived from an EMBL/GenBank/DDBJ whole genome shotgun (WGS) entry which is preliminary data.</text>
</comment>
<organism evidence="2 3">
    <name type="scientific">Trifolium medium</name>
    <dbReference type="NCBI Taxonomy" id="97028"/>
    <lineage>
        <taxon>Eukaryota</taxon>
        <taxon>Viridiplantae</taxon>
        <taxon>Streptophyta</taxon>
        <taxon>Embryophyta</taxon>
        <taxon>Tracheophyta</taxon>
        <taxon>Spermatophyta</taxon>
        <taxon>Magnoliopsida</taxon>
        <taxon>eudicotyledons</taxon>
        <taxon>Gunneridae</taxon>
        <taxon>Pentapetalae</taxon>
        <taxon>rosids</taxon>
        <taxon>fabids</taxon>
        <taxon>Fabales</taxon>
        <taxon>Fabaceae</taxon>
        <taxon>Papilionoideae</taxon>
        <taxon>50 kb inversion clade</taxon>
        <taxon>NPAAA clade</taxon>
        <taxon>Hologalegina</taxon>
        <taxon>IRL clade</taxon>
        <taxon>Trifolieae</taxon>
        <taxon>Trifolium</taxon>
    </lineage>
</organism>
<feature type="compositionally biased region" description="Basic and acidic residues" evidence="1">
    <location>
        <begin position="59"/>
        <end position="72"/>
    </location>
</feature>
<evidence type="ECO:0000256" key="1">
    <source>
        <dbReference type="SAM" id="MobiDB-lite"/>
    </source>
</evidence>
<dbReference type="EMBL" id="LXQA010220551">
    <property type="protein sequence ID" value="MCI35131.1"/>
    <property type="molecule type" value="Genomic_DNA"/>
</dbReference>
<protein>
    <submittedName>
        <fullName evidence="2">Uncharacterized protein</fullName>
    </submittedName>
</protein>
<dbReference type="AlphaFoldDB" id="A0A392REX5"/>
<name>A0A392REX5_9FABA</name>
<proteinExistence type="predicted"/>
<keyword evidence="3" id="KW-1185">Reference proteome</keyword>
<dbReference type="Proteomes" id="UP000265520">
    <property type="component" value="Unassembled WGS sequence"/>
</dbReference>
<reference evidence="2 3" key="1">
    <citation type="journal article" date="2018" name="Front. Plant Sci.">
        <title>Red Clover (Trifolium pratense) and Zigzag Clover (T. medium) - A Picture of Genomic Similarities and Differences.</title>
        <authorList>
            <person name="Dluhosova J."/>
            <person name="Istvanek J."/>
            <person name="Nedelnik J."/>
            <person name="Repkova J."/>
        </authorList>
    </citation>
    <scope>NUCLEOTIDE SEQUENCE [LARGE SCALE GENOMIC DNA]</scope>
    <source>
        <strain evidence="3">cv. 10/8</strain>
        <tissue evidence="2">Leaf</tissue>
    </source>
</reference>
<feature type="region of interest" description="Disordered" evidence="1">
    <location>
        <begin position="1"/>
        <end position="25"/>
    </location>
</feature>
<accession>A0A392REX5</accession>
<feature type="region of interest" description="Disordered" evidence="1">
    <location>
        <begin position="59"/>
        <end position="85"/>
    </location>
</feature>
<evidence type="ECO:0000313" key="3">
    <source>
        <dbReference type="Proteomes" id="UP000265520"/>
    </source>
</evidence>
<feature type="non-terminal residue" evidence="2">
    <location>
        <position position="1"/>
    </location>
</feature>
<evidence type="ECO:0000313" key="2">
    <source>
        <dbReference type="EMBL" id="MCI35131.1"/>
    </source>
</evidence>